<dbReference type="Pfam" id="PF04134">
    <property type="entry name" value="DCC1-like"/>
    <property type="match status" value="1"/>
</dbReference>
<dbReference type="Proteomes" id="UP000215145">
    <property type="component" value="Unassembled WGS sequence"/>
</dbReference>
<name>A0A229NUR3_9BACL</name>
<evidence type="ECO:0000313" key="2">
    <source>
        <dbReference type="Proteomes" id="UP000215145"/>
    </source>
</evidence>
<organism evidence="1 2">
    <name type="scientific">Paenibacillus herberti</name>
    <dbReference type="NCBI Taxonomy" id="1619309"/>
    <lineage>
        <taxon>Bacteria</taxon>
        <taxon>Bacillati</taxon>
        <taxon>Bacillota</taxon>
        <taxon>Bacilli</taxon>
        <taxon>Bacillales</taxon>
        <taxon>Paenibacillaceae</taxon>
        <taxon>Paenibacillus</taxon>
    </lineage>
</organism>
<dbReference type="PANTHER" id="PTHR33639">
    <property type="entry name" value="THIOL-DISULFIDE OXIDOREDUCTASE DCC"/>
    <property type="match status" value="1"/>
</dbReference>
<dbReference type="InterPro" id="IPR052927">
    <property type="entry name" value="DCC_oxidoreductase"/>
</dbReference>
<dbReference type="AlphaFoldDB" id="A0A229NUR3"/>
<gene>
    <name evidence="1" type="ORF">CGZ75_20050</name>
</gene>
<keyword evidence="2" id="KW-1185">Reference proteome</keyword>
<sequence length="167" mass="18683">MNHSIKAVALVDGTCALCSGLTRFAARRDPEKQLRFAALQSEEGQLLLKKSGLDPDRRDTFVLLKNGRGYTRSSAALELMGLLHGGWPLLRMLKIVPLNLRDAVYKLIAASRHKLVPNSANEGHSCQITDARLLQERVLDGEQATREFWQQQEALAAHELEDDQGRR</sequence>
<dbReference type="GO" id="GO:0015035">
    <property type="term" value="F:protein-disulfide reductase activity"/>
    <property type="evidence" value="ECO:0007669"/>
    <property type="project" value="InterPro"/>
</dbReference>
<comment type="caution">
    <text evidence="1">The sequence shown here is derived from an EMBL/GenBank/DDBJ whole genome shotgun (WGS) entry which is preliminary data.</text>
</comment>
<protein>
    <submittedName>
        <fullName evidence="1">Thiol-disulfide oxidoreductase DCC</fullName>
    </submittedName>
</protein>
<evidence type="ECO:0000313" key="1">
    <source>
        <dbReference type="EMBL" id="OXM13359.1"/>
    </source>
</evidence>
<dbReference type="RefSeq" id="WP_089526067.1">
    <property type="nucleotide sequence ID" value="NZ_NMUQ01000003.1"/>
</dbReference>
<dbReference type="EMBL" id="NMUQ01000003">
    <property type="protein sequence ID" value="OXM13359.1"/>
    <property type="molecule type" value="Genomic_DNA"/>
</dbReference>
<accession>A0A229NUR3</accession>
<dbReference type="OrthoDB" id="9785438at2"/>
<dbReference type="InterPro" id="IPR007263">
    <property type="entry name" value="DCC1-like"/>
</dbReference>
<reference evidence="1 2" key="1">
    <citation type="submission" date="2017-07" db="EMBL/GenBank/DDBJ databases">
        <title>Paenibacillus herberti R33 genome sequencing and assembly.</title>
        <authorList>
            <person name="Su W."/>
        </authorList>
    </citation>
    <scope>NUCLEOTIDE SEQUENCE [LARGE SCALE GENOMIC DNA]</scope>
    <source>
        <strain evidence="1 2">R33</strain>
    </source>
</reference>
<dbReference type="PANTHER" id="PTHR33639:SF2">
    <property type="entry name" value="DUF393 DOMAIN-CONTAINING PROTEIN"/>
    <property type="match status" value="1"/>
</dbReference>
<proteinExistence type="predicted"/>